<dbReference type="InterPro" id="IPR002110">
    <property type="entry name" value="Ankyrin_rpt"/>
</dbReference>
<evidence type="ECO:0000256" key="1">
    <source>
        <dbReference type="ARBA" id="ARBA00022737"/>
    </source>
</evidence>
<dbReference type="Proteomes" id="UP001489902">
    <property type="component" value="Chromosome 1"/>
</dbReference>
<dbReference type="InterPro" id="IPR036770">
    <property type="entry name" value="Ankyrin_rpt-contain_sf"/>
</dbReference>
<dbReference type="PANTHER" id="PTHR24189">
    <property type="entry name" value="MYOTROPHIN"/>
    <property type="match status" value="1"/>
</dbReference>
<keyword evidence="2" id="KW-0040">ANK repeat</keyword>
<keyword evidence="1" id="KW-0677">Repeat</keyword>
<proteinExistence type="predicted"/>
<evidence type="ECO:0000256" key="2">
    <source>
        <dbReference type="ARBA" id="ARBA00023043"/>
    </source>
</evidence>
<accession>A0ABZ2WF39</accession>
<dbReference type="Gene3D" id="1.25.40.20">
    <property type="entry name" value="Ankyrin repeat-containing domain"/>
    <property type="match status" value="2"/>
</dbReference>
<reference evidence="4 5" key="1">
    <citation type="submission" date="2024-04" db="EMBL/GenBank/DDBJ databases">
        <title>Complete genome sequence of Fusarium acuminatum.</title>
        <authorList>
            <person name="Lan B."/>
        </authorList>
    </citation>
    <scope>NUCLEOTIDE SEQUENCE [LARGE SCALE GENOMIC DNA]</scope>
    <source>
        <strain evidence="4">1A</strain>
    </source>
</reference>
<protein>
    <submittedName>
        <fullName evidence="4">Ankyrin repeat-containing protein</fullName>
    </submittedName>
</protein>
<keyword evidence="5" id="KW-1185">Reference proteome</keyword>
<evidence type="ECO:0000313" key="4">
    <source>
        <dbReference type="EMBL" id="WZH39154.1"/>
    </source>
</evidence>
<dbReference type="SUPFAM" id="SSF48403">
    <property type="entry name" value="Ankyrin repeat"/>
    <property type="match status" value="2"/>
</dbReference>
<dbReference type="EMBL" id="CP151260">
    <property type="protein sequence ID" value="WZH39154.1"/>
    <property type="molecule type" value="Genomic_DNA"/>
</dbReference>
<dbReference type="PANTHER" id="PTHR24189:SF50">
    <property type="entry name" value="ANKYRIN REPEAT AND SOCS BOX PROTEIN 2"/>
    <property type="match status" value="1"/>
</dbReference>
<name>A0ABZ2WF39_9HYPO</name>
<dbReference type="SMART" id="SM00248">
    <property type="entry name" value="ANK"/>
    <property type="match status" value="6"/>
</dbReference>
<dbReference type="InterPro" id="IPR050745">
    <property type="entry name" value="Multifunctional_regulatory"/>
</dbReference>
<feature type="compositionally biased region" description="Low complexity" evidence="3">
    <location>
        <begin position="1"/>
        <end position="15"/>
    </location>
</feature>
<organism evidence="4 5">
    <name type="scientific">Fusarium acuminatum</name>
    <dbReference type="NCBI Taxonomy" id="5515"/>
    <lineage>
        <taxon>Eukaryota</taxon>
        <taxon>Fungi</taxon>
        <taxon>Dikarya</taxon>
        <taxon>Ascomycota</taxon>
        <taxon>Pezizomycotina</taxon>
        <taxon>Sordariomycetes</taxon>
        <taxon>Hypocreomycetidae</taxon>
        <taxon>Hypocreales</taxon>
        <taxon>Nectriaceae</taxon>
        <taxon>Fusarium</taxon>
        <taxon>Fusarium tricinctum species complex</taxon>
    </lineage>
</organism>
<evidence type="ECO:0000313" key="5">
    <source>
        <dbReference type="Proteomes" id="UP001489902"/>
    </source>
</evidence>
<gene>
    <name evidence="4" type="ORF">QYS62_000062</name>
</gene>
<evidence type="ECO:0000256" key="3">
    <source>
        <dbReference type="SAM" id="MobiDB-lite"/>
    </source>
</evidence>
<feature type="region of interest" description="Disordered" evidence="3">
    <location>
        <begin position="1"/>
        <end position="20"/>
    </location>
</feature>
<sequence>MASPVGGSTPSSTPSLDIDPHRSELETLLRYADLSLPEPPEPLDTSGVVYWCESSSSYTDEERAAARALLVSTRTSHVSYRRPDLQRRHIFRTPSRKSLKMDVSKWTFTKHEVGKAFDALIKQDQTPDSRIAYLVLSSAELIVPLEAIWAHFLDPGRQKRQSSILQPSHLIYYNYETSDWLNIVTEKGYTDFIRLMGQCGLSKQLLDEALPIALANSDKASITALLQLGATVDSSNRTLDILRRLVRQNNVDLIKLVLSAKTQLRTVDWRYCLESDIAETAPSMVDILLHCLHHDPLIASGQLLLDALNINDTSAAVVLLAYLSIRRRCSTPRDCRCIRYFLSVDNRFKEHESIAVKVCQHFSTISDYKSRYNLYFLLQKTGLLRDVSVLRQEISQSVLGRRISMIELLLSGGVRPSIKDVIESMDFPMLEIMVSYDISPQEETNLLSFIPRTASEDDIVRIIEILASEGSLLTSDELNQELVSAVSKNQHCVVAALLKLGAQATYKSAAAINIALTLPDVEMIHILLTDDITPECLSPTLEVAMNIEDRTVRQLAIQMLAKKGVTESALYNQLAQLILSPNPDLDLIGVIAGYSISTHGDGSIRDAFHLAMRQANLEILELFCTKDLCPDTAPLSEAMPLALLHIAEDGGNVTFEILSLLLQRCSHSKHMDETLIIAAGLDGPRAHDILRLLVKHGADANYELGKAYTTTLTRYSMLEILCQGCPVQQNTFEVLFPLLIDARVYSYLCLELVLRSACSMNTNVDLMFVPKLLVGNRNITTIVLCLMGYGLDVNSEEGIIFRFAVDEGSIFLLKVMLSTHTTTESLAAAFRATQNSEPRGIQLEMMRLVLEKASLVRDQEVGQCCALLQETLYALPGSGDWIGLQLLLQHGASVNANNAEALCIAAAKTTEHTEALRMLLSYKPSKSSIEKACMAAAVSPLVDRRQKKVTLTMLLDSEPRLTSMDLSDLLHTSINECSDCKILPEFLITRGIKITDRHLQDGLTKASKEVFALLADNMGKIEDIGEVFTYAITTPMETNRRLWVYRTLLKHREMLTLPLSEALVGVMEDKVTDVKLPKLLLKCGGRIDFREYRALKLSFQLEQAEITEMFVNYIKDRCTASVAFELARTSTVLEPNSRHKIYSRLLEYDIGCNIGLALVDTLRTSQDIAIIQLLLKHGANPNENGAICFILACDAKNNVAFLAMCVYADIETVARALLEHYSSEQDIIEWMDICFTTQSSRREMAADSDLLYVVMTKFPSGGALAERLLKNGISAGTLREHRFCGQWSPEVITPLLWALGSSLKISNRSLLALVAQGYKAKPLYTTLSSCVTAAFLCLLDSSRTPVLKALVKFDKAEIASSIITGSSFSYLSQHPSEPDTSDPIAFTEELPLGQAALYLGNFRAYRSLGCGEVANDGSLHTAAFLALPEFVRCLLDWHSADFDEIEEFGNMIPLVVACRATFHPWCRVANAEASFEQRRKDTMALLVKRTDLTWRHRKKTVLHFAIEGGLDALNAMLEALDVASDPNRDERYLYTDRGGIVYSPSYYISHVHDPNNQNPESKVMIQVLQTARLIDRMYRPTTLGSGVQQPEGYCGLPDDL</sequence>